<evidence type="ECO:0000256" key="3">
    <source>
        <dbReference type="ARBA" id="ARBA00022729"/>
    </source>
</evidence>
<dbReference type="OrthoDB" id="6049857at2759"/>
<reference evidence="8" key="1">
    <citation type="submission" date="2025-08" db="UniProtKB">
        <authorList>
            <consortium name="RefSeq"/>
        </authorList>
    </citation>
    <scope>IDENTIFICATION</scope>
    <source>
        <tissue evidence="8">Gonad</tissue>
    </source>
</reference>
<dbReference type="Pfam" id="PF13330">
    <property type="entry name" value="Mucin2_WxxW"/>
    <property type="match status" value="2"/>
</dbReference>
<dbReference type="InterPro" id="IPR025155">
    <property type="entry name" value="WxxW_domain"/>
</dbReference>
<gene>
    <name evidence="8" type="primary">LOC109470297</name>
</gene>
<keyword evidence="7" id="KW-1185">Reference proteome</keyword>
<evidence type="ECO:0000256" key="1">
    <source>
        <dbReference type="ARBA" id="ARBA00004613"/>
    </source>
</evidence>
<feature type="domain" description="WxxW" evidence="6">
    <location>
        <begin position="55"/>
        <end position="134"/>
    </location>
</feature>
<keyword evidence="5" id="KW-0812">Transmembrane</keyword>
<evidence type="ECO:0000313" key="8">
    <source>
        <dbReference type="RefSeq" id="XP_019624772.1"/>
    </source>
</evidence>
<keyword evidence="5" id="KW-0472">Membrane</keyword>
<evidence type="ECO:0000256" key="4">
    <source>
        <dbReference type="ARBA" id="ARBA00023180"/>
    </source>
</evidence>
<dbReference type="KEGG" id="bbel:109470297"/>
<dbReference type="GO" id="GO:0005576">
    <property type="term" value="C:extracellular region"/>
    <property type="evidence" value="ECO:0007669"/>
    <property type="project" value="UniProtKB-SubCell"/>
</dbReference>
<evidence type="ECO:0000259" key="6">
    <source>
        <dbReference type="Pfam" id="PF13330"/>
    </source>
</evidence>
<keyword evidence="2" id="KW-0964">Secreted</keyword>
<feature type="domain" description="WxxW" evidence="6">
    <location>
        <begin position="148"/>
        <end position="239"/>
    </location>
</feature>
<evidence type="ECO:0000256" key="5">
    <source>
        <dbReference type="SAM" id="Phobius"/>
    </source>
</evidence>
<evidence type="ECO:0000313" key="7">
    <source>
        <dbReference type="Proteomes" id="UP000515135"/>
    </source>
</evidence>
<proteinExistence type="predicted"/>
<feature type="transmembrane region" description="Helical" evidence="5">
    <location>
        <begin position="16"/>
        <end position="38"/>
    </location>
</feature>
<dbReference type="PANTHER" id="PTHR15031">
    <property type="entry name" value="CARTILAGE INTERMEDIATE LAYER PROTEIN CLIP"/>
    <property type="match status" value="1"/>
</dbReference>
<evidence type="ECO:0000256" key="2">
    <source>
        <dbReference type="ARBA" id="ARBA00022525"/>
    </source>
</evidence>
<dbReference type="RefSeq" id="XP_019624772.1">
    <property type="nucleotide sequence ID" value="XM_019769213.1"/>
</dbReference>
<protein>
    <submittedName>
        <fullName evidence="8">Uncharacterized protein LOC109470297</fullName>
    </submittedName>
</protein>
<dbReference type="PANTHER" id="PTHR15031:SF4">
    <property type="entry name" value="CARTILAGE INTERMEDIATE LAYER PROTEIN 1"/>
    <property type="match status" value="1"/>
</dbReference>
<name>A0A6P4Z139_BRABE</name>
<sequence length="240" mass="27861">MVLNHYWSWVYFPWGWWWWHPRVIIIIHCCPIRIYIIIRWPWIWWPWHKYCEYGWTRWFDRDNPSGTGDWETLTDLRNENPGQICDNPSGIEARVVGTGTPAALTLDTFTHFNVFSGFVCQPTTCQDYEVRFWCPQQSFPVPCDCPGWTAWFDVDDPTVTGDWEYLSIVDTLNPGQACAKASGIQVKTTIGDVPAGLTGEVFHRFGPNPGFVCRKNPEGGPENTPAPYQCRDYEVRFKCP</sequence>
<keyword evidence="3" id="KW-0732">Signal</keyword>
<dbReference type="InterPro" id="IPR039675">
    <property type="entry name" value="CILP1/CILP2"/>
</dbReference>
<dbReference type="GeneID" id="109470297"/>
<accession>A0A6P4Z139</accession>
<dbReference type="AlphaFoldDB" id="A0A6P4Z139"/>
<organism evidence="7 8">
    <name type="scientific">Branchiostoma belcheri</name>
    <name type="common">Amphioxus</name>
    <dbReference type="NCBI Taxonomy" id="7741"/>
    <lineage>
        <taxon>Eukaryota</taxon>
        <taxon>Metazoa</taxon>
        <taxon>Chordata</taxon>
        <taxon>Cephalochordata</taxon>
        <taxon>Leptocardii</taxon>
        <taxon>Amphioxiformes</taxon>
        <taxon>Branchiostomatidae</taxon>
        <taxon>Branchiostoma</taxon>
    </lineage>
</organism>
<comment type="subcellular location">
    <subcellularLocation>
        <location evidence="1">Secreted</location>
    </subcellularLocation>
</comment>
<keyword evidence="4" id="KW-0325">Glycoprotein</keyword>
<dbReference type="Proteomes" id="UP000515135">
    <property type="component" value="Unplaced"/>
</dbReference>
<keyword evidence="5" id="KW-1133">Transmembrane helix</keyword>